<dbReference type="EMBL" id="CP045643">
    <property type="protein sequence ID" value="QFZ72112.1"/>
    <property type="molecule type" value="Genomic_DNA"/>
</dbReference>
<evidence type="ECO:0000313" key="1">
    <source>
        <dbReference type="EMBL" id="QFZ72112.1"/>
    </source>
</evidence>
<reference evidence="1 2" key="1">
    <citation type="submission" date="2019-10" db="EMBL/GenBank/DDBJ databases">
        <title>A novel species.</title>
        <authorList>
            <person name="Gao J."/>
        </authorList>
    </citation>
    <scope>NUCLEOTIDE SEQUENCE [LARGE SCALE GENOMIC DNA]</scope>
    <source>
        <strain evidence="1 2">QMT-28</strain>
    </source>
</reference>
<accession>A0A5Q0L541</accession>
<dbReference type="KEGG" id="sfy:GFH48_01515"/>
<gene>
    <name evidence="1" type="ORF">GFH48_01515</name>
</gene>
<protein>
    <submittedName>
        <fullName evidence="1">Uncharacterized protein</fullName>
    </submittedName>
</protein>
<dbReference type="RefSeq" id="WP_153286480.1">
    <property type="nucleotide sequence ID" value="NZ_CP045643.1"/>
</dbReference>
<dbReference type="Proteomes" id="UP000326179">
    <property type="component" value="Chromosome"/>
</dbReference>
<keyword evidence="2" id="KW-1185">Reference proteome</keyword>
<organism evidence="1 2">
    <name type="scientific">Streptomyces fagopyri</name>
    <dbReference type="NCBI Taxonomy" id="2662397"/>
    <lineage>
        <taxon>Bacteria</taxon>
        <taxon>Bacillati</taxon>
        <taxon>Actinomycetota</taxon>
        <taxon>Actinomycetes</taxon>
        <taxon>Kitasatosporales</taxon>
        <taxon>Streptomycetaceae</taxon>
        <taxon>Streptomyces</taxon>
    </lineage>
</organism>
<proteinExistence type="predicted"/>
<evidence type="ECO:0000313" key="2">
    <source>
        <dbReference type="Proteomes" id="UP000326179"/>
    </source>
</evidence>
<sequence length="64" mass="7145">MVTAMPAEHISDFAMADLLMSVNGDLLDFCNGDERLFRLYSGDRRAAYCDPDPLQRLLGVPLRA</sequence>
<name>A0A5Q0L541_9ACTN</name>
<dbReference type="AlphaFoldDB" id="A0A5Q0L541"/>